<name>S2KDQ9_MUCC1</name>
<evidence type="ECO:0000313" key="2">
    <source>
        <dbReference type="Proteomes" id="UP000014254"/>
    </source>
</evidence>
<sequence length="77" mass="8897">MTPHFANYGYEPHFSLNLPHTTKGNSPALDRAKLLKELHEEVPVSKSVIKFGCYQEMSKHKDQLPNWTISDSDHIKY</sequence>
<evidence type="ECO:0000313" key="1">
    <source>
        <dbReference type="EMBL" id="EPB90465.1"/>
    </source>
</evidence>
<organism evidence="1 2">
    <name type="scientific">Mucor circinelloides f. circinelloides (strain 1006PhL)</name>
    <name type="common">Mucormycosis agent</name>
    <name type="synonym">Calyptromyces circinelloides</name>
    <dbReference type="NCBI Taxonomy" id="1220926"/>
    <lineage>
        <taxon>Eukaryota</taxon>
        <taxon>Fungi</taxon>
        <taxon>Fungi incertae sedis</taxon>
        <taxon>Mucoromycota</taxon>
        <taxon>Mucoromycotina</taxon>
        <taxon>Mucoromycetes</taxon>
        <taxon>Mucorales</taxon>
        <taxon>Mucorineae</taxon>
        <taxon>Mucoraceae</taxon>
        <taxon>Mucor</taxon>
    </lineage>
</organism>
<dbReference type="Proteomes" id="UP000014254">
    <property type="component" value="Unassembled WGS sequence"/>
</dbReference>
<dbReference type="InParanoid" id="S2KDQ9"/>
<dbReference type="AlphaFoldDB" id="S2KDQ9"/>
<dbReference type="OrthoDB" id="2273864at2759"/>
<dbReference type="EMBL" id="KE123920">
    <property type="protein sequence ID" value="EPB90465.1"/>
    <property type="molecule type" value="Genomic_DNA"/>
</dbReference>
<accession>S2KDQ9</accession>
<protein>
    <submittedName>
        <fullName evidence="1">Uncharacterized protein</fullName>
    </submittedName>
</protein>
<reference evidence="2" key="1">
    <citation type="submission" date="2013-05" db="EMBL/GenBank/DDBJ databases">
        <title>The Genome sequence of Mucor circinelloides f. circinelloides 1006PhL.</title>
        <authorList>
            <consortium name="The Broad Institute Genomics Platform"/>
            <person name="Cuomo C."/>
            <person name="Earl A."/>
            <person name="Findley K."/>
            <person name="Lee S.C."/>
            <person name="Walker B."/>
            <person name="Young S."/>
            <person name="Zeng Q."/>
            <person name="Gargeya S."/>
            <person name="Fitzgerald M."/>
            <person name="Haas B."/>
            <person name="Abouelleil A."/>
            <person name="Allen A.W."/>
            <person name="Alvarado L."/>
            <person name="Arachchi H.M."/>
            <person name="Berlin A.M."/>
            <person name="Chapman S.B."/>
            <person name="Gainer-Dewar J."/>
            <person name="Goldberg J."/>
            <person name="Griggs A."/>
            <person name="Gujja S."/>
            <person name="Hansen M."/>
            <person name="Howarth C."/>
            <person name="Imamovic A."/>
            <person name="Ireland A."/>
            <person name="Larimer J."/>
            <person name="McCowan C."/>
            <person name="Murphy C."/>
            <person name="Pearson M."/>
            <person name="Poon T.W."/>
            <person name="Priest M."/>
            <person name="Roberts A."/>
            <person name="Saif S."/>
            <person name="Shea T."/>
            <person name="Sisk P."/>
            <person name="Sykes S."/>
            <person name="Wortman J."/>
            <person name="Nusbaum C."/>
            <person name="Birren B."/>
        </authorList>
    </citation>
    <scope>NUCLEOTIDE SEQUENCE [LARGE SCALE GENOMIC DNA]</scope>
    <source>
        <strain evidence="2">1006PhL</strain>
    </source>
</reference>
<dbReference type="VEuPathDB" id="FungiDB:HMPREF1544_02673"/>
<keyword evidence="2" id="KW-1185">Reference proteome</keyword>
<proteinExistence type="predicted"/>
<gene>
    <name evidence="1" type="ORF">HMPREF1544_02673</name>
</gene>